<gene>
    <name evidence="1" type="ORF">EXZ61_06875</name>
</gene>
<evidence type="ECO:0000313" key="1">
    <source>
        <dbReference type="EMBL" id="QDL53911.1"/>
    </source>
</evidence>
<protein>
    <submittedName>
        <fullName evidence="1">Uncharacterized protein</fullName>
    </submittedName>
</protein>
<name>A0A515EMM6_9BURK</name>
<organism evidence="1 2">
    <name type="scientific">Rhodoferax aquaticus</name>
    <dbReference type="NCBI Taxonomy" id="2527691"/>
    <lineage>
        <taxon>Bacteria</taxon>
        <taxon>Pseudomonadati</taxon>
        <taxon>Pseudomonadota</taxon>
        <taxon>Betaproteobacteria</taxon>
        <taxon>Burkholderiales</taxon>
        <taxon>Comamonadaceae</taxon>
        <taxon>Rhodoferax</taxon>
    </lineage>
</organism>
<sequence length="158" mass="18040">MQNSTFEGPTAFAQLIRDAVADAAAQGVREMVWSDADFFDWPLCEKSVIDALNVWANRHRRLVILAHNFDVIPRKHPRFVEWRRMWGHIVECRVAKQWDATEFPSAMWMPSTYVQRLDPARFRGIVSNDALGVAHLKEALNEVHKQSSPGFPATVLGL</sequence>
<proteinExistence type="predicted"/>
<evidence type="ECO:0000313" key="2">
    <source>
        <dbReference type="Proteomes" id="UP000317365"/>
    </source>
</evidence>
<dbReference type="RefSeq" id="WP_142810322.1">
    <property type="nucleotide sequence ID" value="NZ_CP036282.1"/>
</dbReference>
<dbReference type="Proteomes" id="UP000317365">
    <property type="component" value="Chromosome"/>
</dbReference>
<dbReference type="EMBL" id="CP036282">
    <property type="protein sequence ID" value="QDL53911.1"/>
    <property type="molecule type" value="Genomic_DNA"/>
</dbReference>
<dbReference type="AlphaFoldDB" id="A0A515EMM6"/>
<dbReference type="KEGG" id="rhg:EXZ61_06875"/>
<keyword evidence="2" id="KW-1185">Reference proteome</keyword>
<accession>A0A515EMM6</accession>
<reference evidence="2" key="1">
    <citation type="submission" date="2019-02" db="EMBL/GenBank/DDBJ databases">
        <title>Complete genome sequence of Rhodoferax sp. Gr-4.</title>
        <authorList>
            <person name="Jin L."/>
        </authorList>
    </citation>
    <scope>NUCLEOTIDE SEQUENCE [LARGE SCALE GENOMIC DNA]</scope>
    <source>
        <strain evidence="2">Gr-4</strain>
    </source>
</reference>
<reference evidence="2" key="2">
    <citation type="journal article" date="2020" name="Int. J. Syst. Evol. Microbiol.">
        <title>Genomic insights into a novel species Rhodoferax aquaticus sp. nov., isolated from freshwater.</title>
        <authorList>
            <person name="Li T."/>
            <person name="Zhuo Y."/>
            <person name="Jin C.Z."/>
            <person name="Wu X."/>
            <person name="Ko S.R."/>
            <person name="Jin F.J."/>
            <person name="Ahn C.Y."/>
            <person name="Oh H.M."/>
            <person name="Lee H.G."/>
            <person name="Jin L."/>
        </authorList>
    </citation>
    <scope>NUCLEOTIDE SEQUENCE [LARGE SCALE GENOMIC DNA]</scope>
    <source>
        <strain evidence="2">Gr-4</strain>
    </source>
</reference>